<accession>A0A7C6EHW3</accession>
<dbReference type="CDD" id="cd00446">
    <property type="entry name" value="GrpE"/>
    <property type="match status" value="1"/>
</dbReference>
<reference evidence="14" key="1">
    <citation type="journal article" date="2020" name="mSystems">
        <title>Genome- and Community-Level Interaction Insights into Carbon Utilization and Element Cycling Functions of Hydrothermarchaeota in Hydrothermal Sediment.</title>
        <authorList>
            <person name="Zhou Z."/>
            <person name="Liu Y."/>
            <person name="Xu W."/>
            <person name="Pan J."/>
            <person name="Luo Z.H."/>
            <person name="Li M."/>
        </authorList>
    </citation>
    <scope>NUCLEOTIDE SEQUENCE [LARGE SCALE GENOMIC DNA]</scope>
    <source>
        <strain evidence="14">SpSt-783</strain>
    </source>
</reference>
<dbReference type="GO" id="GO:0051082">
    <property type="term" value="F:unfolded protein binding"/>
    <property type="evidence" value="ECO:0007669"/>
    <property type="project" value="TreeGrafter"/>
</dbReference>
<keyword evidence="5 10" id="KW-0346">Stress response</keyword>
<dbReference type="GO" id="GO:0000774">
    <property type="term" value="F:adenyl-nucleotide exchange factor activity"/>
    <property type="evidence" value="ECO:0007669"/>
    <property type="project" value="InterPro"/>
</dbReference>
<evidence type="ECO:0000256" key="9">
    <source>
        <dbReference type="ARBA" id="ARBA00076414"/>
    </source>
</evidence>
<dbReference type="HAMAP" id="MF_01151">
    <property type="entry name" value="GrpE"/>
    <property type="match status" value="1"/>
</dbReference>
<keyword evidence="6 10" id="KW-0143">Chaperone</keyword>
<evidence type="ECO:0000256" key="8">
    <source>
        <dbReference type="ARBA" id="ARBA00072274"/>
    </source>
</evidence>
<name>A0A7C6EHW3_UNCW3</name>
<evidence type="ECO:0000256" key="7">
    <source>
        <dbReference type="ARBA" id="ARBA00053401"/>
    </source>
</evidence>
<keyword evidence="13" id="KW-0175">Coiled coil</keyword>
<dbReference type="GO" id="GO:0051087">
    <property type="term" value="F:protein-folding chaperone binding"/>
    <property type="evidence" value="ECO:0007669"/>
    <property type="project" value="InterPro"/>
</dbReference>
<comment type="function">
    <text evidence="7 10 11">Participates actively in the response to hyperosmotic and heat shock by preventing the aggregation of stress-denatured proteins, in association with DnaK and GrpE. It is the nucleotide exchange factor for DnaK and may function as a thermosensor. Unfolded proteins bind initially to DnaJ; upon interaction with the DnaJ-bound protein, DnaK hydrolyzes its bound ATP, resulting in the formation of a stable complex. GrpE releases ADP from DnaK; ATP binding to DnaK triggers the release of the substrate protein, thus completing the reaction cycle. Several rounds of ATP-dependent interactions between DnaJ, DnaK and GrpE are required for fully efficient folding.</text>
</comment>
<gene>
    <name evidence="10 14" type="primary">grpE</name>
    <name evidence="14" type="ORF">ENV70_06190</name>
</gene>
<dbReference type="GO" id="GO:0006457">
    <property type="term" value="P:protein folding"/>
    <property type="evidence" value="ECO:0007669"/>
    <property type="project" value="InterPro"/>
</dbReference>
<evidence type="ECO:0000313" key="14">
    <source>
        <dbReference type="EMBL" id="HHS63181.1"/>
    </source>
</evidence>
<dbReference type="AlphaFoldDB" id="A0A7C6EHW3"/>
<evidence type="ECO:0000256" key="10">
    <source>
        <dbReference type="HAMAP-Rule" id="MF_01151"/>
    </source>
</evidence>
<evidence type="ECO:0000256" key="4">
    <source>
        <dbReference type="ARBA" id="ARBA00022490"/>
    </source>
</evidence>
<evidence type="ECO:0000256" key="3">
    <source>
        <dbReference type="ARBA" id="ARBA00011738"/>
    </source>
</evidence>
<dbReference type="GO" id="GO:0042803">
    <property type="term" value="F:protein homodimerization activity"/>
    <property type="evidence" value="ECO:0007669"/>
    <property type="project" value="InterPro"/>
</dbReference>
<dbReference type="SUPFAM" id="SSF58014">
    <property type="entry name" value="Coiled-coil domain of nucleotide exchange factor GrpE"/>
    <property type="match status" value="1"/>
</dbReference>
<proteinExistence type="inferred from homology"/>
<dbReference type="PANTHER" id="PTHR21237:SF23">
    <property type="entry name" value="GRPE PROTEIN HOMOLOG, MITOCHONDRIAL"/>
    <property type="match status" value="1"/>
</dbReference>
<organism evidence="14">
    <name type="scientific">candidate division WOR-3 bacterium</name>
    <dbReference type="NCBI Taxonomy" id="2052148"/>
    <lineage>
        <taxon>Bacteria</taxon>
        <taxon>Bacteria division WOR-3</taxon>
    </lineage>
</organism>
<dbReference type="InterPro" id="IPR000740">
    <property type="entry name" value="GrpE"/>
</dbReference>
<dbReference type="PRINTS" id="PR00773">
    <property type="entry name" value="GRPEPROTEIN"/>
</dbReference>
<dbReference type="Gene3D" id="3.90.20.20">
    <property type="match status" value="1"/>
</dbReference>
<keyword evidence="4 10" id="KW-0963">Cytoplasm</keyword>
<evidence type="ECO:0000256" key="13">
    <source>
        <dbReference type="SAM" id="Coils"/>
    </source>
</evidence>
<dbReference type="Pfam" id="PF01025">
    <property type="entry name" value="GrpE"/>
    <property type="match status" value="1"/>
</dbReference>
<dbReference type="SUPFAM" id="SSF51064">
    <property type="entry name" value="Head domain of nucleotide exchange factor GrpE"/>
    <property type="match status" value="1"/>
</dbReference>
<evidence type="ECO:0000256" key="12">
    <source>
        <dbReference type="RuleBase" id="RU004478"/>
    </source>
</evidence>
<protein>
    <recommendedName>
        <fullName evidence="8 10">Protein GrpE</fullName>
    </recommendedName>
    <alternativeName>
        <fullName evidence="9 10">HSP-70 cofactor</fullName>
    </alternativeName>
</protein>
<feature type="coiled-coil region" evidence="13">
    <location>
        <begin position="7"/>
        <end position="41"/>
    </location>
</feature>
<dbReference type="InterPro" id="IPR013805">
    <property type="entry name" value="GrpE_CC"/>
</dbReference>
<comment type="caution">
    <text evidence="14">The sequence shown here is derived from an EMBL/GenBank/DDBJ whole genome shotgun (WGS) entry which is preliminary data.</text>
</comment>
<comment type="similarity">
    <text evidence="2 10 12">Belongs to the GrpE family.</text>
</comment>
<evidence type="ECO:0000256" key="11">
    <source>
        <dbReference type="RuleBase" id="RU000639"/>
    </source>
</evidence>
<comment type="subunit">
    <text evidence="3 10">Homodimer.</text>
</comment>
<dbReference type="GO" id="GO:0005737">
    <property type="term" value="C:cytoplasm"/>
    <property type="evidence" value="ECO:0007669"/>
    <property type="project" value="UniProtKB-SubCell"/>
</dbReference>
<dbReference type="PROSITE" id="PS01071">
    <property type="entry name" value="GRPE"/>
    <property type="match status" value="1"/>
</dbReference>
<sequence>MVRKGPVTLMKEDLEKKESQIKELRNDYLRALAEWDNYRKRMENEFNEFKKYAKVDFLEKMIPVLDNFDRALAGAELNPDFESFFKGIQIIERQLRDVLKSIGLVEYSGLGEQFDPSLHEAVGVVATNDHPENTIIEEISKGYKIGDRVIKPAKVLVSKPDEKGGQENVQDNRD</sequence>
<evidence type="ECO:0000256" key="2">
    <source>
        <dbReference type="ARBA" id="ARBA00009054"/>
    </source>
</evidence>
<comment type="subcellular location">
    <subcellularLocation>
        <location evidence="1 10">Cytoplasm</location>
    </subcellularLocation>
</comment>
<dbReference type="EMBL" id="DTHJ01000130">
    <property type="protein sequence ID" value="HHS63181.1"/>
    <property type="molecule type" value="Genomic_DNA"/>
</dbReference>
<dbReference type="InterPro" id="IPR009012">
    <property type="entry name" value="GrpE_head"/>
</dbReference>
<dbReference type="Gene3D" id="2.30.22.10">
    <property type="entry name" value="Head domain of nucleotide exchange factor GrpE"/>
    <property type="match status" value="1"/>
</dbReference>
<evidence type="ECO:0000256" key="5">
    <source>
        <dbReference type="ARBA" id="ARBA00023016"/>
    </source>
</evidence>
<evidence type="ECO:0000256" key="6">
    <source>
        <dbReference type="ARBA" id="ARBA00023186"/>
    </source>
</evidence>
<dbReference type="PANTHER" id="PTHR21237">
    <property type="entry name" value="GRPE PROTEIN"/>
    <property type="match status" value="1"/>
</dbReference>
<dbReference type="FunFam" id="2.30.22.10:FF:000001">
    <property type="entry name" value="Protein GrpE"/>
    <property type="match status" value="1"/>
</dbReference>
<evidence type="ECO:0000256" key="1">
    <source>
        <dbReference type="ARBA" id="ARBA00004496"/>
    </source>
</evidence>